<dbReference type="Proteomes" id="UP000231701">
    <property type="component" value="Chromosome"/>
</dbReference>
<reference evidence="5 6" key="1">
    <citation type="submission" date="2016-12" db="EMBL/GenBank/DDBJ databases">
        <title>Isolation and genomic insights into novel planktonic Zetaproteobacteria from stratified waters of the Chesapeake Bay.</title>
        <authorList>
            <person name="McAllister S.M."/>
            <person name="Kato S."/>
            <person name="Chan C.S."/>
            <person name="Chiu B.K."/>
            <person name="Field E.K."/>
        </authorList>
    </citation>
    <scope>NUCLEOTIDE SEQUENCE [LARGE SCALE GENOMIC DNA]</scope>
    <source>
        <strain evidence="5 6">CP-5</strain>
    </source>
</reference>
<dbReference type="Gene3D" id="3.30.70.270">
    <property type="match status" value="1"/>
</dbReference>
<accession>A0A2K8KVS3</accession>
<dbReference type="Pfam" id="PF00990">
    <property type="entry name" value="GGDEF"/>
    <property type="match status" value="1"/>
</dbReference>
<evidence type="ECO:0000313" key="6">
    <source>
        <dbReference type="Proteomes" id="UP000231701"/>
    </source>
</evidence>
<protein>
    <recommendedName>
        <fullName evidence="1">diguanylate cyclase</fullName>
        <ecNumber evidence="1">2.7.7.65</ecNumber>
    </recommendedName>
</protein>
<dbReference type="KEGG" id="maes:Ga0123461_0483"/>
<dbReference type="FunFam" id="3.30.70.270:FF:000001">
    <property type="entry name" value="Diguanylate cyclase domain protein"/>
    <property type="match status" value="1"/>
</dbReference>
<dbReference type="OrthoDB" id="9812260at2"/>
<dbReference type="InterPro" id="IPR029787">
    <property type="entry name" value="Nucleotide_cyclase"/>
</dbReference>
<dbReference type="EC" id="2.7.7.65" evidence="1"/>
<organism evidence="5 6">
    <name type="scientific">Mariprofundus aestuarium</name>
    <dbReference type="NCBI Taxonomy" id="1921086"/>
    <lineage>
        <taxon>Bacteria</taxon>
        <taxon>Pseudomonadati</taxon>
        <taxon>Pseudomonadota</taxon>
        <taxon>Candidatius Mariprofundia</taxon>
        <taxon>Mariprofundales</taxon>
        <taxon>Mariprofundaceae</taxon>
        <taxon>Mariprofundus</taxon>
    </lineage>
</organism>
<proteinExistence type="predicted"/>
<gene>
    <name evidence="5" type="ORF">Ga0123461_0483</name>
</gene>
<dbReference type="PROSITE" id="PS50887">
    <property type="entry name" value="GGDEF"/>
    <property type="match status" value="1"/>
</dbReference>
<evidence type="ECO:0000313" key="5">
    <source>
        <dbReference type="EMBL" id="ATX78920.1"/>
    </source>
</evidence>
<feature type="domain" description="GGDEF" evidence="4">
    <location>
        <begin position="292"/>
        <end position="430"/>
    </location>
</feature>
<dbReference type="Gene3D" id="3.30.450.290">
    <property type="match status" value="1"/>
</dbReference>
<name>A0A2K8KVS3_MARES</name>
<dbReference type="SMART" id="SM00267">
    <property type="entry name" value="GGDEF"/>
    <property type="match status" value="1"/>
</dbReference>
<dbReference type="PANTHER" id="PTHR45138:SF9">
    <property type="entry name" value="DIGUANYLATE CYCLASE DGCM-RELATED"/>
    <property type="match status" value="1"/>
</dbReference>
<feature type="transmembrane region" description="Helical" evidence="3">
    <location>
        <begin position="223"/>
        <end position="244"/>
    </location>
</feature>
<dbReference type="SUPFAM" id="SSF55073">
    <property type="entry name" value="Nucleotide cyclase"/>
    <property type="match status" value="1"/>
</dbReference>
<keyword evidence="6" id="KW-1185">Reference proteome</keyword>
<evidence type="ECO:0000256" key="1">
    <source>
        <dbReference type="ARBA" id="ARBA00012528"/>
    </source>
</evidence>
<evidence type="ECO:0000256" key="3">
    <source>
        <dbReference type="SAM" id="Phobius"/>
    </source>
</evidence>
<dbReference type="CDD" id="cd01949">
    <property type="entry name" value="GGDEF"/>
    <property type="match status" value="1"/>
</dbReference>
<dbReference type="InterPro" id="IPR050469">
    <property type="entry name" value="Diguanylate_Cyclase"/>
</dbReference>
<dbReference type="PANTHER" id="PTHR45138">
    <property type="entry name" value="REGULATORY COMPONENTS OF SENSORY TRANSDUCTION SYSTEM"/>
    <property type="match status" value="1"/>
</dbReference>
<dbReference type="GO" id="GO:0043709">
    <property type="term" value="P:cell adhesion involved in single-species biofilm formation"/>
    <property type="evidence" value="ECO:0007669"/>
    <property type="project" value="TreeGrafter"/>
</dbReference>
<dbReference type="GO" id="GO:1902201">
    <property type="term" value="P:negative regulation of bacterial-type flagellum-dependent cell motility"/>
    <property type="evidence" value="ECO:0007669"/>
    <property type="project" value="TreeGrafter"/>
</dbReference>
<dbReference type="InterPro" id="IPR000160">
    <property type="entry name" value="GGDEF_dom"/>
</dbReference>
<dbReference type="GO" id="GO:0005886">
    <property type="term" value="C:plasma membrane"/>
    <property type="evidence" value="ECO:0007669"/>
    <property type="project" value="TreeGrafter"/>
</dbReference>
<comment type="catalytic activity">
    <reaction evidence="2">
        <text>2 GTP = 3',3'-c-di-GMP + 2 diphosphate</text>
        <dbReference type="Rhea" id="RHEA:24898"/>
        <dbReference type="ChEBI" id="CHEBI:33019"/>
        <dbReference type="ChEBI" id="CHEBI:37565"/>
        <dbReference type="ChEBI" id="CHEBI:58805"/>
        <dbReference type="EC" id="2.7.7.65"/>
    </reaction>
</comment>
<dbReference type="InterPro" id="IPR021796">
    <property type="entry name" value="Tll0287-like_dom"/>
</dbReference>
<evidence type="ECO:0000256" key="2">
    <source>
        <dbReference type="ARBA" id="ARBA00034247"/>
    </source>
</evidence>
<sequence length="431" mass="48619">MTSNKPREEIESISPQGETSIWKGFVFNISAVILLFILGIFLGVQLNNETLINNELLTRAKSDFENIIATRKWNTQHSGVYVEKVSGVESNPYLTDPDITATNGKVYTKKNPALMTREISELLSESLGHSFRITSLNPLNPSNRPDEFEADALRSFEKGEKELVTVEQSDGKSLYRYMAPLFVENSCLSCHAKQGYRVGDVRGGISVQFDISDVVKRLKRNRYTVWALSLAISILLIVIIYTFVRRIRRSLEAANATIRKLAITDELTMLNNRRYFMKRLGEEFSRAKRYGRPISCIMLDIDFFKQVNDEHGHLEGDHVLRSIARLMEAQERNTDVVARYGGEEFVFMLPETELNEALQVAERLRKSIEASSVSLSDGTVLNLTVSLGVCSWGSEQMAATDDFHALIKEADEALYRAKENGRNRVEATGAA</sequence>
<keyword evidence="3" id="KW-1133">Transmembrane helix</keyword>
<dbReference type="InterPro" id="IPR043128">
    <property type="entry name" value="Rev_trsase/Diguanyl_cyclase"/>
</dbReference>
<dbReference type="Pfam" id="PF11845">
    <property type="entry name" value="Tll0287-like"/>
    <property type="match status" value="1"/>
</dbReference>
<feature type="transmembrane region" description="Helical" evidence="3">
    <location>
        <begin position="21"/>
        <end position="44"/>
    </location>
</feature>
<dbReference type="GO" id="GO:0052621">
    <property type="term" value="F:diguanylate cyclase activity"/>
    <property type="evidence" value="ECO:0007669"/>
    <property type="project" value="UniProtKB-EC"/>
</dbReference>
<dbReference type="EMBL" id="CP018799">
    <property type="protein sequence ID" value="ATX78920.1"/>
    <property type="molecule type" value="Genomic_DNA"/>
</dbReference>
<keyword evidence="3" id="KW-0472">Membrane</keyword>
<dbReference type="NCBIfam" id="TIGR00254">
    <property type="entry name" value="GGDEF"/>
    <property type="match status" value="1"/>
</dbReference>
<dbReference type="AlphaFoldDB" id="A0A2K8KVS3"/>
<keyword evidence="3" id="KW-0812">Transmembrane</keyword>
<dbReference type="RefSeq" id="WP_100276872.1">
    <property type="nucleotide sequence ID" value="NZ_CP018799.1"/>
</dbReference>
<evidence type="ECO:0000259" key="4">
    <source>
        <dbReference type="PROSITE" id="PS50887"/>
    </source>
</evidence>